<dbReference type="EMBL" id="FONG01000020">
    <property type="protein sequence ID" value="SFF59205.1"/>
    <property type="molecule type" value="Genomic_DNA"/>
</dbReference>
<dbReference type="Pfam" id="PF04686">
    <property type="entry name" value="SsgA"/>
    <property type="match status" value="1"/>
</dbReference>
<name>A0A1I2JWI7_9ACTN</name>
<evidence type="ECO:0000256" key="2">
    <source>
        <dbReference type="ARBA" id="ARBA00009323"/>
    </source>
</evidence>
<keyword evidence="5" id="KW-0717">Septation</keyword>
<evidence type="ECO:0000256" key="4">
    <source>
        <dbReference type="ARBA" id="ARBA00022969"/>
    </source>
</evidence>
<keyword evidence="3 7" id="KW-0132">Cell division</keyword>
<evidence type="ECO:0000256" key="1">
    <source>
        <dbReference type="ARBA" id="ARBA00004431"/>
    </source>
</evidence>
<protein>
    <submittedName>
        <fullName evidence="7">Streptomyces sporulation and cell division protein, SsgA</fullName>
    </submittedName>
</protein>
<keyword evidence="4" id="KW-0749">Sporulation</keyword>
<dbReference type="InterPro" id="IPR038658">
    <property type="entry name" value="SsgB_sf"/>
</dbReference>
<keyword evidence="6" id="KW-0131">Cell cycle</keyword>
<organism evidence="7 8">
    <name type="scientific">Actinacidiphila alni</name>
    <dbReference type="NCBI Taxonomy" id="380248"/>
    <lineage>
        <taxon>Bacteria</taxon>
        <taxon>Bacillati</taxon>
        <taxon>Actinomycetota</taxon>
        <taxon>Actinomycetes</taxon>
        <taxon>Kitasatosporales</taxon>
        <taxon>Streptomycetaceae</taxon>
        <taxon>Actinacidiphila</taxon>
    </lineage>
</organism>
<dbReference type="AlphaFoldDB" id="A0A1I2JWI7"/>
<dbReference type="GO" id="GO:0030435">
    <property type="term" value="P:sporulation resulting in formation of a cellular spore"/>
    <property type="evidence" value="ECO:0007669"/>
    <property type="project" value="UniProtKB-KW"/>
</dbReference>
<dbReference type="OrthoDB" id="4212338at2"/>
<evidence type="ECO:0000256" key="5">
    <source>
        <dbReference type="ARBA" id="ARBA00023210"/>
    </source>
</evidence>
<comment type="subcellular location">
    <subcellularLocation>
        <location evidence="1">Cell septum</location>
    </subcellularLocation>
</comment>
<gene>
    <name evidence="7" type="ORF">SAMN05216251_12095</name>
</gene>
<accession>A0A1I2JWI7</accession>
<dbReference type="Gene3D" id="2.30.31.20">
    <property type="entry name" value="Sporulation-specific cell division protein SsgB"/>
    <property type="match status" value="1"/>
</dbReference>
<evidence type="ECO:0000256" key="6">
    <source>
        <dbReference type="ARBA" id="ARBA00023306"/>
    </source>
</evidence>
<keyword evidence="8" id="KW-1185">Reference proteome</keyword>
<dbReference type="Proteomes" id="UP000199323">
    <property type="component" value="Unassembled WGS sequence"/>
</dbReference>
<evidence type="ECO:0000313" key="7">
    <source>
        <dbReference type="EMBL" id="SFF59205.1"/>
    </source>
</evidence>
<evidence type="ECO:0000313" key="8">
    <source>
        <dbReference type="Proteomes" id="UP000199323"/>
    </source>
</evidence>
<dbReference type="GO" id="GO:0030428">
    <property type="term" value="C:cell septum"/>
    <property type="evidence" value="ECO:0007669"/>
    <property type="project" value="UniProtKB-SubCell"/>
</dbReference>
<dbReference type="RefSeq" id="WP_093716438.1">
    <property type="nucleotide sequence ID" value="NZ_FONG01000020.1"/>
</dbReference>
<sequence length="141" mass="15339">MIEVPGDGVVTVRTTGCLDLPGDAAALVAAELVYRPRDCFAVNLLLRGPDGVTVGWTFSWELLSQGLLGPVGDGDIRIRPENGTTPVIEVLLEPHCVAARIRFPARDIGYFISRVRAAEAPRERRIAEALDRELASIMEET</sequence>
<reference evidence="7 8" key="1">
    <citation type="submission" date="2016-10" db="EMBL/GenBank/DDBJ databases">
        <authorList>
            <person name="de Groot N.N."/>
        </authorList>
    </citation>
    <scope>NUCLEOTIDE SEQUENCE [LARGE SCALE GENOMIC DNA]</scope>
    <source>
        <strain evidence="7 8">CGMCC 4.3510</strain>
    </source>
</reference>
<proteinExistence type="inferred from homology"/>
<dbReference type="STRING" id="380248.SAMN05216251_12095"/>
<evidence type="ECO:0000256" key="3">
    <source>
        <dbReference type="ARBA" id="ARBA00022618"/>
    </source>
</evidence>
<dbReference type="InterPro" id="IPR006776">
    <property type="entry name" value="SsgB"/>
</dbReference>
<dbReference type="GO" id="GO:0000917">
    <property type="term" value="P:division septum assembly"/>
    <property type="evidence" value="ECO:0007669"/>
    <property type="project" value="UniProtKB-KW"/>
</dbReference>
<comment type="similarity">
    <text evidence="2">Belongs to the SsgA family.</text>
</comment>